<dbReference type="InterPro" id="IPR041489">
    <property type="entry name" value="PDZ_6"/>
</dbReference>
<evidence type="ECO:0000256" key="3">
    <source>
        <dbReference type="ARBA" id="ARBA00022737"/>
    </source>
</evidence>
<dbReference type="Gene3D" id="2.30.42.10">
    <property type="match status" value="1"/>
</dbReference>
<keyword evidence="2" id="KW-1003">Cell membrane</keyword>
<protein>
    <submittedName>
        <fullName evidence="7">(California timema) hypothetical protein</fullName>
    </submittedName>
</protein>
<evidence type="ECO:0000313" key="7">
    <source>
        <dbReference type="EMBL" id="CAD7567796.1"/>
    </source>
</evidence>
<evidence type="ECO:0000259" key="6">
    <source>
        <dbReference type="PROSITE" id="PS50106"/>
    </source>
</evidence>
<proteinExistence type="predicted"/>
<reference evidence="7" key="1">
    <citation type="submission" date="2020-11" db="EMBL/GenBank/DDBJ databases">
        <authorList>
            <person name="Tran Van P."/>
        </authorList>
    </citation>
    <scope>NUCLEOTIDE SEQUENCE</scope>
</reference>
<evidence type="ECO:0000256" key="1">
    <source>
        <dbReference type="ARBA" id="ARBA00004236"/>
    </source>
</evidence>
<evidence type="ECO:0000256" key="4">
    <source>
        <dbReference type="SAM" id="MobiDB-lite"/>
    </source>
</evidence>
<dbReference type="Pfam" id="PF17820">
    <property type="entry name" value="PDZ_6"/>
    <property type="match status" value="1"/>
</dbReference>
<dbReference type="PANTHER" id="PTHR14191:SF27">
    <property type="entry name" value="MICROTUBULE ASSOCIATED SERINE_THREONINE KINASE FAMILY MEMBER 4"/>
    <property type="match status" value="1"/>
</dbReference>
<feature type="domain" description="PDZ" evidence="6">
    <location>
        <begin position="1"/>
        <end position="79"/>
    </location>
</feature>
<dbReference type="GO" id="GO:0016324">
    <property type="term" value="C:apical plasma membrane"/>
    <property type="evidence" value="ECO:0007669"/>
    <property type="project" value="TreeGrafter"/>
</dbReference>
<organism evidence="7">
    <name type="scientific">Timema californicum</name>
    <name type="common">California timema</name>
    <name type="synonym">Walking stick</name>
    <dbReference type="NCBI Taxonomy" id="61474"/>
    <lineage>
        <taxon>Eukaryota</taxon>
        <taxon>Metazoa</taxon>
        <taxon>Ecdysozoa</taxon>
        <taxon>Arthropoda</taxon>
        <taxon>Hexapoda</taxon>
        <taxon>Insecta</taxon>
        <taxon>Pterygota</taxon>
        <taxon>Neoptera</taxon>
        <taxon>Polyneoptera</taxon>
        <taxon>Phasmatodea</taxon>
        <taxon>Timematodea</taxon>
        <taxon>Timematoidea</taxon>
        <taxon>Timematidae</taxon>
        <taxon>Timema</taxon>
    </lineage>
</organism>
<feature type="compositionally biased region" description="Basic residues" evidence="4">
    <location>
        <begin position="97"/>
        <end position="127"/>
    </location>
</feature>
<evidence type="ECO:0000256" key="2">
    <source>
        <dbReference type="ARBA" id="ARBA00022475"/>
    </source>
</evidence>
<dbReference type="SMART" id="SM00228">
    <property type="entry name" value="PDZ"/>
    <property type="match status" value="1"/>
</dbReference>
<keyword evidence="2" id="KW-0472">Membrane</keyword>
<dbReference type="PANTHER" id="PTHR14191">
    <property type="entry name" value="PDZ DOMAIN CONTAINING PROTEIN"/>
    <property type="match status" value="1"/>
</dbReference>
<evidence type="ECO:0000256" key="5">
    <source>
        <dbReference type="SAM" id="SignalP"/>
    </source>
</evidence>
<keyword evidence="5" id="KW-0732">Signal</keyword>
<feature type="signal peptide" evidence="5">
    <location>
        <begin position="1"/>
        <end position="23"/>
    </location>
</feature>
<name>A0A7R9IVQ7_TIMCA</name>
<comment type="subcellular location">
    <subcellularLocation>
        <location evidence="1">Cell membrane</location>
    </subcellularLocation>
</comment>
<dbReference type="InterPro" id="IPR001478">
    <property type="entry name" value="PDZ"/>
</dbReference>
<dbReference type="AlphaFoldDB" id="A0A7R9IVQ7"/>
<accession>A0A7R9IVQ7</accession>
<dbReference type="InterPro" id="IPR051067">
    <property type="entry name" value="NHER"/>
</dbReference>
<dbReference type="EMBL" id="OE179154">
    <property type="protein sequence ID" value="CAD7567796.1"/>
    <property type="molecule type" value="Genomic_DNA"/>
</dbReference>
<dbReference type="SUPFAM" id="SSF50156">
    <property type="entry name" value="PDZ domain-like"/>
    <property type="match status" value="1"/>
</dbReference>
<feature type="chain" id="PRO_5030666350" evidence="5">
    <location>
        <begin position="24"/>
        <end position="345"/>
    </location>
</feature>
<dbReference type="GO" id="GO:0072659">
    <property type="term" value="P:protein localization to plasma membrane"/>
    <property type="evidence" value="ECO:0007669"/>
    <property type="project" value="TreeGrafter"/>
</dbReference>
<gene>
    <name evidence="7" type="ORF">TCMB3V08_LOCUS578</name>
</gene>
<dbReference type="InterPro" id="IPR036034">
    <property type="entry name" value="PDZ_sf"/>
</dbReference>
<dbReference type="GO" id="GO:0005102">
    <property type="term" value="F:signaling receptor binding"/>
    <property type="evidence" value="ECO:0007669"/>
    <property type="project" value="TreeGrafter"/>
</dbReference>
<dbReference type="PROSITE" id="PS50106">
    <property type="entry name" value="PDZ"/>
    <property type="match status" value="1"/>
</dbReference>
<dbReference type="GO" id="GO:0043495">
    <property type="term" value="F:protein-membrane adaptor activity"/>
    <property type="evidence" value="ECO:0007669"/>
    <property type="project" value="TreeGrafter"/>
</dbReference>
<keyword evidence="3" id="KW-0677">Repeat</keyword>
<feature type="region of interest" description="Disordered" evidence="4">
    <location>
        <begin position="77"/>
        <end position="132"/>
    </location>
</feature>
<sequence>MNLRLNLSSLQVGLALLVHVTLHLVVVDNGSPAFESGVQPGDLITHINGEAVQGLYHTQVLQLLLSGGDHVTIRSTPLENTSIRSGGRKREPWQSKLARRSMHRQRRQKRDHTDKRRKSSLFRRISSKRASVEMQQPIKVPGPLSAPILPVVCVPQFMRSHTESLRNHCAAVHTDTATYLKLTDSYQTKPFVGLSLTTHHTLLLATALVHVTTPSGNTQIVRAILDSTSQSTLIIEHCAQMLGVKRNYLKPNNVLIVEYGLLKSLSPHSSTLAVLTWQRRSEASLKIGSQNPIDVASRGVSPPLLCNHLCGGQAYLGWQHPAQNNSHFTVHLQKSTFAKKRNLNH</sequence>